<accession>A0A5B7IG33</accession>
<dbReference type="AlphaFoldDB" id="A0A5B7IG33"/>
<evidence type="ECO:0000313" key="2">
    <source>
        <dbReference type="EMBL" id="MPC80547.1"/>
    </source>
</evidence>
<protein>
    <submittedName>
        <fullName evidence="2">Uncharacterized protein</fullName>
    </submittedName>
</protein>
<name>A0A5B7IG33_PORTR</name>
<reference evidence="2 3" key="1">
    <citation type="submission" date="2019-05" db="EMBL/GenBank/DDBJ databases">
        <title>Another draft genome of Portunus trituberculatus and its Hox gene families provides insights of decapod evolution.</title>
        <authorList>
            <person name="Jeong J.-H."/>
            <person name="Song I."/>
            <person name="Kim S."/>
            <person name="Choi T."/>
            <person name="Kim D."/>
            <person name="Ryu S."/>
            <person name="Kim W."/>
        </authorList>
    </citation>
    <scope>NUCLEOTIDE SEQUENCE [LARGE SCALE GENOMIC DNA]</scope>
    <source>
        <tissue evidence="2">Muscle</tissue>
    </source>
</reference>
<evidence type="ECO:0000256" key="1">
    <source>
        <dbReference type="SAM" id="MobiDB-lite"/>
    </source>
</evidence>
<gene>
    <name evidence="2" type="ORF">E2C01_075127</name>
</gene>
<proteinExistence type="predicted"/>
<dbReference type="Proteomes" id="UP000324222">
    <property type="component" value="Unassembled WGS sequence"/>
</dbReference>
<evidence type="ECO:0000313" key="3">
    <source>
        <dbReference type="Proteomes" id="UP000324222"/>
    </source>
</evidence>
<dbReference type="EMBL" id="VSRR010054336">
    <property type="protein sequence ID" value="MPC80547.1"/>
    <property type="molecule type" value="Genomic_DNA"/>
</dbReference>
<sequence length="78" mass="8923">MTFYDLRTGLESRNRPEAPQQRRAAWRGRTTATRGINTLPQPGVSWWRRVQCFGAKKPSGPTLCLDAEGRLWQRPADP</sequence>
<comment type="caution">
    <text evidence="2">The sequence shown here is derived from an EMBL/GenBank/DDBJ whole genome shotgun (WGS) entry which is preliminary data.</text>
</comment>
<keyword evidence="3" id="KW-1185">Reference proteome</keyword>
<feature type="region of interest" description="Disordered" evidence="1">
    <location>
        <begin position="1"/>
        <end position="29"/>
    </location>
</feature>
<organism evidence="2 3">
    <name type="scientific">Portunus trituberculatus</name>
    <name type="common">Swimming crab</name>
    <name type="synonym">Neptunus trituberculatus</name>
    <dbReference type="NCBI Taxonomy" id="210409"/>
    <lineage>
        <taxon>Eukaryota</taxon>
        <taxon>Metazoa</taxon>
        <taxon>Ecdysozoa</taxon>
        <taxon>Arthropoda</taxon>
        <taxon>Crustacea</taxon>
        <taxon>Multicrustacea</taxon>
        <taxon>Malacostraca</taxon>
        <taxon>Eumalacostraca</taxon>
        <taxon>Eucarida</taxon>
        <taxon>Decapoda</taxon>
        <taxon>Pleocyemata</taxon>
        <taxon>Brachyura</taxon>
        <taxon>Eubrachyura</taxon>
        <taxon>Portunoidea</taxon>
        <taxon>Portunidae</taxon>
        <taxon>Portuninae</taxon>
        <taxon>Portunus</taxon>
    </lineage>
</organism>